<name>A0AAW4JQ19_9ACTN</name>
<dbReference type="Pfam" id="PF00392">
    <property type="entry name" value="GntR"/>
    <property type="match status" value="1"/>
</dbReference>
<evidence type="ECO:0000256" key="2">
    <source>
        <dbReference type="ARBA" id="ARBA00023015"/>
    </source>
</evidence>
<dbReference type="PROSITE" id="PS50949">
    <property type="entry name" value="HTH_GNTR"/>
    <property type="match status" value="1"/>
</dbReference>
<feature type="domain" description="HTH gntR-type" evidence="6">
    <location>
        <begin position="9"/>
        <end position="78"/>
    </location>
</feature>
<dbReference type="EMBL" id="JAGFVQ010000036">
    <property type="protein sequence ID" value="MBO4142125.1"/>
    <property type="molecule type" value="Genomic_DNA"/>
</dbReference>
<feature type="region of interest" description="Disordered" evidence="5">
    <location>
        <begin position="82"/>
        <end position="109"/>
    </location>
</feature>
<proteinExistence type="predicted"/>
<dbReference type="InterPro" id="IPR051446">
    <property type="entry name" value="HTH_trans_reg/aminotransferase"/>
</dbReference>
<dbReference type="AlphaFoldDB" id="A0AAW4JQ19"/>
<dbReference type="Gene3D" id="1.10.10.10">
    <property type="entry name" value="Winged helix-like DNA-binding domain superfamily/Winged helix DNA-binding domain"/>
    <property type="match status" value="1"/>
</dbReference>
<keyword evidence="3" id="KW-0238">DNA-binding</keyword>
<reference evidence="7" key="1">
    <citation type="submission" date="2021-03" db="EMBL/GenBank/DDBJ databases">
        <title>X isolated from Micromonospora tulbaghiae.</title>
        <authorList>
            <person name="Stennett H.L."/>
        </authorList>
    </citation>
    <scope>NUCLEOTIDE SEQUENCE</scope>
    <source>
        <strain evidence="7">28M1-20</strain>
    </source>
</reference>
<keyword evidence="2" id="KW-0805">Transcription regulation</keyword>
<dbReference type="InterPro" id="IPR036388">
    <property type="entry name" value="WH-like_DNA-bd_sf"/>
</dbReference>
<dbReference type="CDD" id="cd07377">
    <property type="entry name" value="WHTH_GntR"/>
    <property type="match status" value="1"/>
</dbReference>
<keyword evidence="4" id="KW-0804">Transcription</keyword>
<sequence length="109" mass="12045">MGQCGVTSGDRASRIYRQLLDAILDGPLRPGERLPPTREVARRLDVARNTVLVAYERLTAEGLVVTRVGAWGCRRLGPCGRPGVGRTTAGRRARRRGWRRAVPRTGRRG</sequence>
<evidence type="ECO:0000256" key="3">
    <source>
        <dbReference type="ARBA" id="ARBA00023125"/>
    </source>
</evidence>
<protein>
    <submittedName>
        <fullName evidence="7">Winged helix-turn-helix transcriptional regulator</fullName>
    </submittedName>
</protein>
<keyword evidence="1" id="KW-0663">Pyridoxal phosphate</keyword>
<evidence type="ECO:0000256" key="4">
    <source>
        <dbReference type="ARBA" id="ARBA00023163"/>
    </source>
</evidence>
<evidence type="ECO:0000256" key="5">
    <source>
        <dbReference type="SAM" id="MobiDB-lite"/>
    </source>
</evidence>
<dbReference type="PRINTS" id="PR00035">
    <property type="entry name" value="HTHGNTR"/>
</dbReference>
<organism evidence="7 8">
    <name type="scientific">Micromonospora tulbaghiae</name>
    <dbReference type="NCBI Taxonomy" id="479978"/>
    <lineage>
        <taxon>Bacteria</taxon>
        <taxon>Bacillati</taxon>
        <taxon>Actinomycetota</taxon>
        <taxon>Actinomycetes</taxon>
        <taxon>Micromonosporales</taxon>
        <taxon>Micromonosporaceae</taxon>
        <taxon>Micromonospora</taxon>
    </lineage>
</organism>
<dbReference type="PANTHER" id="PTHR46577:SF1">
    <property type="entry name" value="HTH-TYPE TRANSCRIPTIONAL REGULATORY PROTEIN GABR"/>
    <property type="match status" value="1"/>
</dbReference>
<evidence type="ECO:0000313" key="7">
    <source>
        <dbReference type="EMBL" id="MBO4142125.1"/>
    </source>
</evidence>
<accession>A0AAW4JQ19</accession>
<comment type="caution">
    <text evidence="7">The sequence shown here is derived from an EMBL/GenBank/DDBJ whole genome shotgun (WGS) entry which is preliminary data.</text>
</comment>
<dbReference type="Proteomes" id="UP000669887">
    <property type="component" value="Unassembled WGS sequence"/>
</dbReference>
<dbReference type="PANTHER" id="PTHR46577">
    <property type="entry name" value="HTH-TYPE TRANSCRIPTIONAL REGULATORY PROTEIN GABR"/>
    <property type="match status" value="1"/>
</dbReference>
<dbReference type="SUPFAM" id="SSF46785">
    <property type="entry name" value="Winged helix' DNA-binding domain"/>
    <property type="match status" value="1"/>
</dbReference>
<dbReference type="GO" id="GO:0003700">
    <property type="term" value="F:DNA-binding transcription factor activity"/>
    <property type="evidence" value="ECO:0007669"/>
    <property type="project" value="InterPro"/>
</dbReference>
<dbReference type="GO" id="GO:0003677">
    <property type="term" value="F:DNA binding"/>
    <property type="evidence" value="ECO:0007669"/>
    <property type="project" value="UniProtKB-KW"/>
</dbReference>
<dbReference type="InterPro" id="IPR000524">
    <property type="entry name" value="Tscrpt_reg_HTH_GntR"/>
</dbReference>
<evidence type="ECO:0000313" key="8">
    <source>
        <dbReference type="Proteomes" id="UP000669887"/>
    </source>
</evidence>
<gene>
    <name evidence="7" type="ORF">J5U46_18390</name>
</gene>
<evidence type="ECO:0000256" key="1">
    <source>
        <dbReference type="ARBA" id="ARBA00022898"/>
    </source>
</evidence>
<dbReference type="InterPro" id="IPR036390">
    <property type="entry name" value="WH_DNA-bd_sf"/>
</dbReference>
<feature type="compositionally biased region" description="Basic residues" evidence="5">
    <location>
        <begin position="89"/>
        <end position="109"/>
    </location>
</feature>
<evidence type="ECO:0000259" key="6">
    <source>
        <dbReference type="PROSITE" id="PS50949"/>
    </source>
</evidence>
<dbReference type="SMART" id="SM00345">
    <property type="entry name" value="HTH_GNTR"/>
    <property type="match status" value="1"/>
</dbReference>